<accession>A0A381T9Y0</accession>
<proteinExistence type="predicted"/>
<evidence type="ECO:0000313" key="1">
    <source>
        <dbReference type="EMBL" id="SVA12331.1"/>
    </source>
</evidence>
<sequence>DHEKAWAEFEEVAGRLKENGTEFMTWEDADA</sequence>
<feature type="non-terminal residue" evidence="1">
    <location>
        <position position="1"/>
    </location>
</feature>
<dbReference type="AlphaFoldDB" id="A0A381T9Y0"/>
<name>A0A381T9Y0_9ZZZZ</name>
<organism evidence="1">
    <name type="scientific">marine metagenome</name>
    <dbReference type="NCBI Taxonomy" id="408172"/>
    <lineage>
        <taxon>unclassified sequences</taxon>
        <taxon>metagenomes</taxon>
        <taxon>ecological metagenomes</taxon>
    </lineage>
</organism>
<protein>
    <submittedName>
        <fullName evidence="1">Uncharacterized protein</fullName>
    </submittedName>
</protein>
<reference evidence="1" key="1">
    <citation type="submission" date="2018-05" db="EMBL/GenBank/DDBJ databases">
        <authorList>
            <person name="Lanie J.A."/>
            <person name="Ng W.-L."/>
            <person name="Kazmierczak K.M."/>
            <person name="Andrzejewski T.M."/>
            <person name="Davidsen T.M."/>
            <person name="Wayne K.J."/>
            <person name="Tettelin H."/>
            <person name="Glass J.I."/>
            <person name="Rusch D."/>
            <person name="Podicherti R."/>
            <person name="Tsui H.-C.T."/>
            <person name="Winkler M.E."/>
        </authorList>
    </citation>
    <scope>NUCLEOTIDE SEQUENCE</scope>
</reference>
<dbReference type="EMBL" id="UINC01004171">
    <property type="protein sequence ID" value="SVA12331.1"/>
    <property type="molecule type" value="Genomic_DNA"/>
</dbReference>
<gene>
    <name evidence="1" type="ORF">METZ01_LOCUS65185</name>
</gene>